<dbReference type="STRING" id="1177179.A11A3_11493"/>
<comment type="caution">
    <text evidence="10">The sequence shown here is derived from an EMBL/GenBank/DDBJ whole genome shotgun (WGS) entry which is preliminary data.</text>
</comment>
<comment type="subcellular location">
    <subcellularLocation>
        <location evidence="1">Endomembrane system</location>
        <topology evidence="1">Multi-pass membrane protein</topology>
    </subcellularLocation>
</comment>
<keyword evidence="3 8" id="KW-1133">Transmembrane helix</keyword>
<reference evidence="10 11" key="1">
    <citation type="journal article" date="2012" name="J. Bacteriol.">
        <title>Genome Sequence of the Alkane-Degrading Bacterium Alcanivorax hongdengensis Type Strain A-11-3.</title>
        <authorList>
            <person name="Lai Q."/>
            <person name="Shao Z."/>
        </authorList>
    </citation>
    <scope>NUCLEOTIDE SEQUENCE [LARGE SCALE GENOMIC DNA]</scope>
    <source>
        <strain evidence="10 11">A-11-3</strain>
    </source>
</reference>
<dbReference type="GO" id="GO:0005506">
    <property type="term" value="F:iron ion binding"/>
    <property type="evidence" value="ECO:0007669"/>
    <property type="project" value="InterPro"/>
</dbReference>
<protein>
    <submittedName>
        <fullName evidence="10">Putative sterol desaturase</fullName>
    </submittedName>
</protein>
<evidence type="ECO:0000259" key="9">
    <source>
        <dbReference type="Pfam" id="PF04116"/>
    </source>
</evidence>
<evidence type="ECO:0000256" key="2">
    <source>
        <dbReference type="ARBA" id="ARBA00022692"/>
    </source>
</evidence>
<keyword evidence="6 8" id="KW-0472">Membrane</keyword>
<dbReference type="GO" id="GO:0006643">
    <property type="term" value="P:membrane lipid metabolic process"/>
    <property type="evidence" value="ECO:0007669"/>
    <property type="project" value="TreeGrafter"/>
</dbReference>
<dbReference type="Proteomes" id="UP000010164">
    <property type="component" value="Unassembled WGS sequence"/>
</dbReference>
<dbReference type="OrthoDB" id="9770329at2"/>
<evidence type="ECO:0000256" key="5">
    <source>
        <dbReference type="ARBA" id="ARBA00023098"/>
    </source>
</evidence>
<accession>L0WDH4</accession>
<sequence length="325" mass="37655">MQLMDMFQAVWNDSGLASLWQQVSPWLALDERQLIFVIATPFFIGVFLWEYLKIRHDPVRVDTRESVRNFMLGAGYQTTELLFAGLISFPVFALAYHHRVLDIPLNGATAVLLWVLTDFCFYWYHRTSHRVRWFWAAHVTHHSSERMNFSTAMRQNATNIFNGGWLFYVPLALIGFNPVWIGVCYALSLVYQFFIHTTLVGKLHPAIEFVFNTPSHHRVHHGRNPDYIDTNYGGVFIVFDRLFGTFTAERDDLPVEYGITRPVYSNNLLVNWCHEYVDMFRDMARRGPLGQRLKHLWKPPEWQREATAQPASPARQPGGSDAGTG</sequence>
<keyword evidence="4" id="KW-0560">Oxidoreductase</keyword>
<evidence type="ECO:0000256" key="1">
    <source>
        <dbReference type="ARBA" id="ARBA00004127"/>
    </source>
</evidence>
<dbReference type="PATRIC" id="fig|1177179.3.peg.2294"/>
<evidence type="ECO:0000256" key="8">
    <source>
        <dbReference type="SAM" id="Phobius"/>
    </source>
</evidence>
<feature type="transmembrane region" description="Helical" evidence="8">
    <location>
        <begin position="165"/>
        <end position="194"/>
    </location>
</feature>
<dbReference type="eggNOG" id="COG3000">
    <property type="taxonomic scope" value="Bacteria"/>
</dbReference>
<organism evidence="10 11">
    <name type="scientific">Alcanivorax hongdengensis A-11-3</name>
    <dbReference type="NCBI Taxonomy" id="1177179"/>
    <lineage>
        <taxon>Bacteria</taxon>
        <taxon>Pseudomonadati</taxon>
        <taxon>Pseudomonadota</taxon>
        <taxon>Gammaproteobacteria</taxon>
        <taxon>Oceanospirillales</taxon>
        <taxon>Alcanivoracaceae</taxon>
        <taxon>Alcanivorax</taxon>
    </lineage>
</organism>
<dbReference type="GO" id="GO:0016020">
    <property type="term" value="C:membrane"/>
    <property type="evidence" value="ECO:0007669"/>
    <property type="project" value="GOC"/>
</dbReference>
<dbReference type="Pfam" id="PF04116">
    <property type="entry name" value="FA_hydroxylase"/>
    <property type="match status" value="1"/>
</dbReference>
<keyword evidence="11" id="KW-1185">Reference proteome</keyword>
<keyword evidence="2 8" id="KW-0812">Transmembrane</keyword>
<keyword evidence="5" id="KW-0443">Lipid metabolism</keyword>
<feature type="transmembrane region" description="Helical" evidence="8">
    <location>
        <begin position="73"/>
        <end position="97"/>
    </location>
</feature>
<feature type="domain" description="Fatty acid hydroxylase" evidence="9">
    <location>
        <begin position="111"/>
        <end position="245"/>
    </location>
</feature>
<proteinExistence type="predicted"/>
<gene>
    <name evidence="10" type="ORF">A11A3_11493</name>
</gene>
<evidence type="ECO:0000313" key="10">
    <source>
        <dbReference type="EMBL" id="EKF73830.1"/>
    </source>
</evidence>
<evidence type="ECO:0000256" key="4">
    <source>
        <dbReference type="ARBA" id="ARBA00023002"/>
    </source>
</evidence>
<feature type="transmembrane region" description="Helical" evidence="8">
    <location>
        <begin position="34"/>
        <end position="52"/>
    </location>
</feature>
<name>L0WDH4_9GAMM</name>
<dbReference type="GO" id="GO:0050479">
    <property type="term" value="F:glyceryl-ether monooxygenase activity"/>
    <property type="evidence" value="ECO:0007669"/>
    <property type="project" value="TreeGrafter"/>
</dbReference>
<dbReference type="InterPro" id="IPR006694">
    <property type="entry name" value="Fatty_acid_hydroxylase"/>
</dbReference>
<dbReference type="EMBL" id="AMRJ01000018">
    <property type="protein sequence ID" value="EKF73830.1"/>
    <property type="molecule type" value="Genomic_DNA"/>
</dbReference>
<dbReference type="InterPro" id="IPR051689">
    <property type="entry name" value="Sterol_desaturase/TMEM195"/>
</dbReference>
<dbReference type="RefSeq" id="WP_008929473.1">
    <property type="nucleotide sequence ID" value="NZ_AMRJ01000018.1"/>
</dbReference>
<evidence type="ECO:0000313" key="11">
    <source>
        <dbReference type="Proteomes" id="UP000010164"/>
    </source>
</evidence>
<evidence type="ECO:0000256" key="7">
    <source>
        <dbReference type="SAM" id="MobiDB-lite"/>
    </source>
</evidence>
<dbReference type="PANTHER" id="PTHR21624">
    <property type="entry name" value="STEROL DESATURASE-RELATED PROTEIN"/>
    <property type="match status" value="1"/>
</dbReference>
<dbReference type="PANTHER" id="PTHR21624:SF1">
    <property type="entry name" value="ALKYLGLYCEROL MONOOXYGENASE"/>
    <property type="match status" value="1"/>
</dbReference>
<dbReference type="GO" id="GO:0008610">
    <property type="term" value="P:lipid biosynthetic process"/>
    <property type="evidence" value="ECO:0007669"/>
    <property type="project" value="InterPro"/>
</dbReference>
<dbReference type="AlphaFoldDB" id="L0WDH4"/>
<evidence type="ECO:0000256" key="3">
    <source>
        <dbReference type="ARBA" id="ARBA00022989"/>
    </source>
</evidence>
<evidence type="ECO:0000256" key="6">
    <source>
        <dbReference type="ARBA" id="ARBA00023136"/>
    </source>
</evidence>
<feature type="transmembrane region" description="Helical" evidence="8">
    <location>
        <begin position="103"/>
        <end position="124"/>
    </location>
</feature>
<feature type="region of interest" description="Disordered" evidence="7">
    <location>
        <begin position="300"/>
        <end position="325"/>
    </location>
</feature>
<dbReference type="GO" id="GO:0012505">
    <property type="term" value="C:endomembrane system"/>
    <property type="evidence" value="ECO:0007669"/>
    <property type="project" value="UniProtKB-SubCell"/>
</dbReference>